<sequence length="252" mass="28279">MPINLLCLSNGHGEDAIAIRILEQLQQISPSLELAALPIVGEGKAYSQIGVPTIGSVKTMPSGGFIYMDGRQLVGDIKGGLLPLTLSQIKAVRNWVRKSQKLDQKSLILAVGDLVPLLFAYYSGANYAFVGTAKSEYYLRNESGLLPRQSWFEQLESWSGSVYLPWERWLMYRSRCQAVFPRDSLTTQILQRWLIPAYDLGNPMMDGIFPDNIRVVTERGFESDRSHLNITLLPGSRVPEAYENWQQIVTAI</sequence>
<dbReference type="InterPro" id="IPR019994">
    <property type="entry name" value="Lipid-A-disac_synthase-rel_put"/>
</dbReference>
<accession>A0A2T1BWQ7</accession>
<evidence type="ECO:0008006" key="3">
    <source>
        <dbReference type="Google" id="ProtNLM"/>
    </source>
</evidence>
<dbReference type="Proteomes" id="UP000238762">
    <property type="component" value="Unassembled WGS sequence"/>
</dbReference>
<dbReference type="AlphaFoldDB" id="A0A2T1BWQ7"/>
<evidence type="ECO:0000313" key="1">
    <source>
        <dbReference type="EMBL" id="PSB00354.1"/>
    </source>
</evidence>
<name>A0A2T1BWQ7_9CYAN</name>
<organism evidence="1 2">
    <name type="scientific">Merismopedia glauca CCAP 1448/3</name>
    <dbReference type="NCBI Taxonomy" id="1296344"/>
    <lineage>
        <taxon>Bacteria</taxon>
        <taxon>Bacillati</taxon>
        <taxon>Cyanobacteriota</taxon>
        <taxon>Cyanophyceae</taxon>
        <taxon>Synechococcales</taxon>
        <taxon>Merismopediaceae</taxon>
        <taxon>Merismopedia</taxon>
    </lineage>
</organism>
<feature type="non-terminal residue" evidence="1">
    <location>
        <position position="252"/>
    </location>
</feature>
<comment type="caution">
    <text evidence="1">The sequence shown here is derived from an EMBL/GenBank/DDBJ whole genome shotgun (WGS) entry which is preliminary data.</text>
</comment>
<reference evidence="1 2" key="2">
    <citation type="submission" date="2018-03" db="EMBL/GenBank/DDBJ databases">
        <title>The ancient ancestry and fast evolution of plastids.</title>
        <authorList>
            <person name="Moore K.R."/>
            <person name="Magnabosco C."/>
            <person name="Momper L."/>
            <person name="Gold D.A."/>
            <person name="Bosak T."/>
            <person name="Fournier G.P."/>
        </authorList>
    </citation>
    <scope>NUCLEOTIDE SEQUENCE [LARGE SCALE GENOMIC DNA]</scope>
    <source>
        <strain evidence="1 2">CCAP 1448/3</strain>
    </source>
</reference>
<evidence type="ECO:0000313" key="2">
    <source>
        <dbReference type="Proteomes" id="UP000238762"/>
    </source>
</evidence>
<reference evidence="1 2" key="1">
    <citation type="submission" date="2018-02" db="EMBL/GenBank/DDBJ databases">
        <authorList>
            <person name="Cohen D.B."/>
            <person name="Kent A.D."/>
        </authorList>
    </citation>
    <scope>NUCLEOTIDE SEQUENCE [LARGE SCALE GENOMIC DNA]</scope>
    <source>
        <strain evidence="1 2">CCAP 1448/3</strain>
    </source>
</reference>
<proteinExistence type="predicted"/>
<keyword evidence="2" id="KW-1185">Reference proteome</keyword>
<dbReference type="PANTHER" id="PTHR39517">
    <property type="entry name" value="SLL0192 PROTEIN"/>
    <property type="match status" value="1"/>
</dbReference>
<dbReference type="PANTHER" id="PTHR39517:SF1">
    <property type="entry name" value="LIPID-A-DISACCHARIDE SYNTHASE"/>
    <property type="match status" value="1"/>
</dbReference>
<dbReference type="EMBL" id="PVWJ01000241">
    <property type="protein sequence ID" value="PSB00354.1"/>
    <property type="molecule type" value="Genomic_DNA"/>
</dbReference>
<gene>
    <name evidence="1" type="ORF">C7B64_23970</name>
</gene>
<dbReference type="NCBIfam" id="TIGR03492">
    <property type="entry name" value="lipid-A-disaccharide synthase-related protein"/>
    <property type="match status" value="1"/>
</dbReference>
<dbReference type="RefSeq" id="WP_245916136.1">
    <property type="nucleotide sequence ID" value="NZ_CAWNTC010000077.1"/>
</dbReference>
<protein>
    <recommendedName>
        <fullName evidence="3">Sugar synthetase</fullName>
    </recommendedName>
</protein>